<proteinExistence type="predicted"/>
<protein>
    <submittedName>
        <fullName evidence="1">Uncharacterized protein</fullName>
    </submittedName>
</protein>
<gene>
    <name evidence="1" type="ORF">HPB49_005233</name>
</gene>
<keyword evidence="2" id="KW-1185">Reference proteome</keyword>
<dbReference type="EMBL" id="CM023478">
    <property type="protein sequence ID" value="KAH7932934.1"/>
    <property type="molecule type" value="Genomic_DNA"/>
</dbReference>
<evidence type="ECO:0000313" key="2">
    <source>
        <dbReference type="Proteomes" id="UP000821865"/>
    </source>
</evidence>
<sequence>MLAYLEANPQVLPLALKRLDGSVCSGAVACQALRQTFVALAEHLASHAENSSAVWNCLKEVVADAVEKYKSDKESVLALLENLATMVKIWVLFKRGLLSRRSDAVYEILDLLLELGEASPALTATLLECLASLVTNGGTPVSPSSGPLNKLVEKVYSGSFSAGTVFDFTGQVVECPAFEKDVLCHVVQHCASFEDRTHALSLLAEVVLQRRPMPGTADELIRSWRPLPLCISGGARQGFLGMQPGLHPVAGS</sequence>
<comment type="caution">
    <text evidence="1">The sequence shown here is derived from an EMBL/GenBank/DDBJ whole genome shotgun (WGS) entry which is preliminary data.</text>
</comment>
<organism evidence="1 2">
    <name type="scientific">Dermacentor silvarum</name>
    <name type="common">Tick</name>
    <dbReference type="NCBI Taxonomy" id="543639"/>
    <lineage>
        <taxon>Eukaryota</taxon>
        <taxon>Metazoa</taxon>
        <taxon>Ecdysozoa</taxon>
        <taxon>Arthropoda</taxon>
        <taxon>Chelicerata</taxon>
        <taxon>Arachnida</taxon>
        <taxon>Acari</taxon>
        <taxon>Parasitiformes</taxon>
        <taxon>Ixodida</taxon>
        <taxon>Ixodoidea</taxon>
        <taxon>Ixodidae</taxon>
        <taxon>Rhipicephalinae</taxon>
        <taxon>Dermacentor</taxon>
    </lineage>
</organism>
<evidence type="ECO:0000313" key="1">
    <source>
        <dbReference type="EMBL" id="KAH7932934.1"/>
    </source>
</evidence>
<name>A0ACB8C274_DERSI</name>
<dbReference type="Proteomes" id="UP000821865">
    <property type="component" value="Chromosome 9"/>
</dbReference>
<reference evidence="1" key="1">
    <citation type="submission" date="2020-05" db="EMBL/GenBank/DDBJ databases">
        <title>Large-scale comparative analyses of tick genomes elucidate their genetic diversity and vector capacities.</title>
        <authorList>
            <person name="Jia N."/>
            <person name="Wang J."/>
            <person name="Shi W."/>
            <person name="Du L."/>
            <person name="Sun Y."/>
            <person name="Zhan W."/>
            <person name="Jiang J."/>
            <person name="Wang Q."/>
            <person name="Zhang B."/>
            <person name="Ji P."/>
            <person name="Sakyi L.B."/>
            <person name="Cui X."/>
            <person name="Yuan T."/>
            <person name="Jiang B."/>
            <person name="Yang W."/>
            <person name="Lam T.T.-Y."/>
            <person name="Chang Q."/>
            <person name="Ding S."/>
            <person name="Wang X."/>
            <person name="Zhu J."/>
            <person name="Ruan X."/>
            <person name="Zhao L."/>
            <person name="Wei J."/>
            <person name="Que T."/>
            <person name="Du C."/>
            <person name="Cheng J."/>
            <person name="Dai P."/>
            <person name="Han X."/>
            <person name="Huang E."/>
            <person name="Gao Y."/>
            <person name="Liu J."/>
            <person name="Shao H."/>
            <person name="Ye R."/>
            <person name="Li L."/>
            <person name="Wei W."/>
            <person name="Wang X."/>
            <person name="Wang C."/>
            <person name="Yang T."/>
            <person name="Huo Q."/>
            <person name="Li W."/>
            <person name="Guo W."/>
            <person name="Chen H."/>
            <person name="Zhou L."/>
            <person name="Ni X."/>
            <person name="Tian J."/>
            <person name="Zhou Y."/>
            <person name="Sheng Y."/>
            <person name="Liu T."/>
            <person name="Pan Y."/>
            <person name="Xia L."/>
            <person name="Li J."/>
            <person name="Zhao F."/>
            <person name="Cao W."/>
        </authorList>
    </citation>
    <scope>NUCLEOTIDE SEQUENCE</scope>
    <source>
        <strain evidence="1">Dsil-2018</strain>
    </source>
</reference>
<accession>A0ACB8C274</accession>